<sequence length="90" mass="10344">MIKHQTNQAQDEIRFPNLSLAVYREIVAHLSQVEGVKINLLPASSTEFNYSYSQVESLQIQYLSAANLQSSRDKIETILQYYQNLYGTDD</sequence>
<name>A0A0D8ZWQ2_9CYAN</name>
<evidence type="ECO:0000313" key="2">
    <source>
        <dbReference type="Proteomes" id="UP000032452"/>
    </source>
</evidence>
<dbReference type="RefSeq" id="WP_045053285.1">
    <property type="nucleotide sequence ID" value="NZ_CAWMDP010000059.1"/>
</dbReference>
<dbReference type="EMBL" id="JYON01000002">
    <property type="protein sequence ID" value="KJH73183.1"/>
    <property type="molecule type" value="Genomic_DNA"/>
</dbReference>
<evidence type="ECO:0000313" key="1">
    <source>
        <dbReference type="EMBL" id="KJH73183.1"/>
    </source>
</evidence>
<keyword evidence="2" id="KW-1185">Reference proteome</keyword>
<proteinExistence type="predicted"/>
<organism evidence="1 2">
    <name type="scientific">Aliterella atlantica CENA595</name>
    <dbReference type="NCBI Taxonomy" id="1618023"/>
    <lineage>
        <taxon>Bacteria</taxon>
        <taxon>Bacillati</taxon>
        <taxon>Cyanobacteriota</taxon>
        <taxon>Cyanophyceae</taxon>
        <taxon>Chroococcidiopsidales</taxon>
        <taxon>Aliterellaceae</taxon>
        <taxon>Aliterella</taxon>
    </lineage>
</organism>
<reference evidence="1 2" key="1">
    <citation type="submission" date="2015-02" db="EMBL/GenBank/DDBJ databases">
        <title>Draft genome of a novel marine cyanobacterium (Chroococcales) isolated from South Atlantic Ocean.</title>
        <authorList>
            <person name="Rigonato J."/>
            <person name="Alvarenga D.O."/>
            <person name="Branco L.H."/>
            <person name="Varani A.M."/>
            <person name="Brandini F.P."/>
            <person name="Fiore M.F."/>
        </authorList>
    </citation>
    <scope>NUCLEOTIDE SEQUENCE [LARGE SCALE GENOMIC DNA]</scope>
    <source>
        <strain evidence="1 2">CENA595</strain>
    </source>
</reference>
<protein>
    <submittedName>
        <fullName evidence="1">Uncharacterized protein</fullName>
    </submittedName>
</protein>
<dbReference type="AlphaFoldDB" id="A0A0D8ZWQ2"/>
<gene>
    <name evidence="1" type="ORF">UH38_03805</name>
</gene>
<accession>A0A0D8ZWQ2</accession>
<dbReference type="STRING" id="1618023.UH38_03805"/>
<comment type="caution">
    <text evidence="1">The sequence shown here is derived from an EMBL/GenBank/DDBJ whole genome shotgun (WGS) entry which is preliminary data.</text>
</comment>
<dbReference type="OrthoDB" id="514866at2"/>
<dbReference type="Proteomes" id="UP000032452">
    <property type="component" value="Unassembled WGS sequence"/>
</dbReference>